<name>A0A0D9XPA0_9ORYZ</name>
<reference evidence="1 2" key="1">
    <citation type="submission" date="2012-08" db="EMBL/GenBank/DDBJ databases">
        <title>Oryza genome evolution.</title>
        <authorList>
            <person name="Wing R.A."/>
        </authorList>
    </citation>
    <scope>NUCLEOTIDE SEQUENCE</scope>
</reference>
<dbReference type="Gramene" id="LPERR11G03240.1">
    <property type="protein sequence ID" value="LPERR11G03240.1"/>
    <property type="gene ID" value="LPERR11G03240"/>
</dbReference>
<accession>A0A0D9XPA0</accession>
<evidence type="ECO:0000313" key="1">
    <source>
        <dbReference type="EnsemblPlants" id="LPERR11G03240.1"/>
    </source>
</evidence>
<sequence>MAREDSEWHTTACDIQEAAQGLDEEGKQVGDNLWHGRMPHEHERANAQRMAVRRPLGVWLIEQSDVPKSVGLRQGWHVLAMGLPCD</sequence>
<dbReference type="EnsemblPlants" id="LPERR11G03240.1">
    <property type="protein sequence ID" value="LPERR11G03240.1"/>
    <property type="gene ID" value="LPERR11G03240"/>
</dbReference>
<dbReference type="Proteomes" id="UP000032180">
    <property type="component" value="Chromosome 11"/>
</dbReference>
<evidence type="ECO:0000313" key="2">
    <source>
        <dbReference type="Proteomes" id="UP000032180"/>
    </source>
</evidence>
<reference evidence="1" key="3">
    <citation type="submission" date="2015-04" db="UniProtKB">
        <authorList>
            <consortium name="EnsemblPlants"/>
        </authorList>
    </citation>
    <scope>IDENTIFICATION</scope>
</reference>
<reference evidence="2" key="2">
    <citation type="submission" date="2013-12" db="EMBL/GenBank/DDBJ databases">
        <authorList>
            <person name="Yu Y."/>
            <person name="Lee S."/>
            <person name="de Baynast K."/>
            <person name="Wissotski M."/>
            <person name="Liu L."/>
            <person name="Talag J."/>
            <person name="Goicoechea J."/>
            <person name="Angelova A."/>
            <person name="Jetty R."/>
            <person name="Kudrna D."/>
            <person name="Golser W."/>
            <person name="Rivera L."/>
            <person name="Zhang J."/>
            <person name="Wing R."/>
        </authorList>
    </citation>
    <scope>NUCLEOTIDE SEQUENCE</scope>
</reference>
<protein>
    <submittedName>
        <fullName evidence="1">Uncharacterized protein</fullName>
    </submittedName>
</protein>
<organism evidence="1 2">
    <name type="scientific">Leersia perrieri</name>
    <dbReference type="NCBI Taxonomy" id="77586"/>
    <lineage>
        <taxon>Eukaryota</taxon>
        <taxon>Viridiplantae</taxon>
        <taxon>Streptophyta</taxon>
        <taxon>Embryophyta</taxon>
        <taxon>Tracheophyta</taxon>
        <taxon>Spermatophyta</taxon>
        <taxon>Magnoliopsida</taxon>
        <taxon>Liliopsida</taxon>
        <taxon>Poales</taxon>
        <taxon>Poaceae</taxon>
        <taxon>BOP clade</taxon>
        <taxon>Oryzoideae</taxon>
        <taxon>Oryzeae</taxon>
        <taxon>Oryzinae</taxon>
        <taxon>Leersia</taxon>
    </lineage>
</organism>
<proteinExistence type="predicted"/>
<dbReference type="HOGENOM" id="CLU_2501175_0_0_1"/>
<keyword evidence="2" id="KW-1185">Reference proteome</keyword>
<dbReference type="AlphaFoldDB" id="A0A0D9XPA0"/>